<evidence type="ECO:0000256" key="1">
    <source>
        <dbReference type="ARBA" id="ARBA00023002"/>
    </source>
</evidence>
<dbReference type="NCBIfam" id="TIGR02175">
    <property type="entry name" value="PorC_KorC"/>
    <property type="match status" value="1"/>
</dbReference>
<evidence type="ECO:0000313" key="3">
    <source>
        <dbReference type="EMBL" id="KKM73213.1"/>
    </source>
</evidence>
<dbReference type="EMBL" id="LAZR01009339">
    <property type="protein sequence ID" value="KKM73213.1"/>
    <property type="molecule type" value="Genomic_DNA"/>
</dbReference>
<name>A0A0F9JU28_9ZZZZ</name>
<dbReference type="PANTHER" id="PTHR43366">
    <property type="entry name" value="PYRUVATE SYNTHASE SUBUNIT PORC"/>
    <property type="match status" value="1"/>
</dbReference>
<protein>
    <recommendedName>
        <fullName evidence="2">Pyruvate/ketoisovalerate oxidoreductase catalytic domain-containing protein</fullName>
    </recommendedName>
</protein>
<dbReference type="SUPFAM" id="SSF53323">
    <property type="entry name" value="Pyruvate-ferredoxin oxidoreductase, PFOR, domain III"/>
    <property type="match status" value="1"/>
</dbReference>
<dbReference type="PANTHER" id="PTHR43366:SF1">
    <property type="entry name" value="PYRUVATE SYNTHASE SUBUNIT PORC"/>
    <property type="match status" value="1"/>
</dbReference>
<dbReference type="InterPro" id="IPR002869">
    <property type="entry name" value="Pyrv_flavodox_OxRed_cen"/>
</dbReference>
<comment type="caution">
    <text evidence="3">The sequence shown here is derived from an EMBL/GenBank/DDBJ whole genome shotgun (WGS) entry which is preliminary data.</text>
</comment>
<dbReference type="Pfam" id="PF01558">
    <property type="entry name" value="POR"/>
    <property type="match status" value="1"/>
</dbReference>
<feature type="domain" description="Pyruvate/ketoisovalerate oxidoreductase catalytic" evidence="2">
    <location>
        <begin position="1"/>
        <end position="172"/>
    </location>
</feature>
<dbReference type="InterPro" id="IPR019752">
    <property type="entry name" value="Pyrv/ketoisovalerate_OxRed_cat"/>
</dbReference>
<dbReference type="InterPro" id="IPR011894">
    <property type="entry name" value="PorC_KorC"/>
</dbReference>
<reference evidence="3" key="1">
    <citation type="journal article" date="2015" name="Nature">
        <title>Complex archaea that bridge the gap between prokaryotes and eukaryotes.</title>
        <authorList>
            <person name="Spang A."/>
            <person name="Saw J.H."/>
            <person name="Jorgensen S.L."/>
            <person name="Zaremba-Niedzwiedzka K."/>
            <person name="Martijn J."/>
            <person name="Lind A.E."/>
            <person name="van Eijk R."/>
            <person name="Schleper C."/>
            <person name="Guy L."/>
            <person name="Ettema T.J."/>
        </authorList>
    </citation>
    <scope>NUCLEOTIDE SEQUENCE</scope>
</reference>
<accession>A0A0F9JU28</accession>
<dbReference type="AlphaFoldDB" id="A0A0F9JU28"/>
<evidence type="ECO:0000259" key="2">
    <source>
        <dbReference type="Pfam" id="PF01558"/>
    </source>
</evidence>
<sequence>GQGVVTAAVTLADVLSSEKDKYVQAFPEFGAEKRGAPILAFNRISKNPIRTHSHVYNPDIVVVTDPSLLGIVDISGGAKEDAIFLMNTTFDISLIRERLSLGARKIYALDAYTIASDELGRAIPNVPMVTALVKITELMDLKKFKDKIRISLGKKLRPEVVEKNVRTIDRALKEVKEG</sequence>
<feature type="non-terminal residue" evidence="3">
    <location>
        <position position="1"/>
    </location>
</feature>
<gene>
    <name evidence="3" type="ORF">LCGC14_1412710</name>
</gene>
<organism evidence="3">
    <name type="scientific">marine sediment metagenome</name>
    <dbReference type="NCBI Taxonomy" id="412755"/>
    <lineage>
        <taxon>unclassified sequences</taxon>
        <taxon>metagenomes</taxon>
        <taxon>ecological metagenomes</taxon>
    </lineage>
</organism>
<dbReference type="Gene3D" id="3.40.920.10">
    <property type="entry name" value="Pyruvate-ferredoxin oxidoreductase, PFOR, domain III"/>
    <property type="match status" value="1"/>
</dbReference>
<keyword evidence="1" id="KW-0560">Oxidoreductase</keyword>
<dbReference type="InterPro" id="IPR051626">
    <property type="entry name" value="Oxidoreductase_gamma_subunit"/>
</dbReference>
<proteinExistence type="predicted"/>
<dbReference type="GO" id="GO:0016625">
    <property type="term" value="F:oxidoreductase activity, acting on the aldehyde or oxo group of donors, iron-sulfur protein as acceptor"/>
    <property type="evidence" value="ECO:0007669"/>
    <property type="project" value="InterPro"/>
</dbReference>